<evidence type="ECO:0000313" key="2">
    <source>
        <dbReference type="EMBL" id="CAH2229628.1"/>
    </source>
</evidence>
<evidence type="ECO:0000256" key="1">
    <source>
        <dbReference type="SAM" id="MobiDB-lite"/>
    </source>
</evidence>
<feature type="compositionally biased region" description="Gly residues" evidence="1">
    <location>
        <begin position="24"/>
        <end position="36"/>
    </location>
</feature>
<feature type="region of interest" description="Disordered" evidence="1">
    <location>
        <begin position="170"/>
        <end position="192"/>
    </location>
</feature>
<evidence type="ECO:0000313" key="3">
    <source>
        <dbReference type="Proteomes" id="UP000838756"/>
    </source>
</evidence>
<proteinExistence type="predicted"/>
<feature type="compositionally biased region" description="Basic residues" evidence="1">
    <location>
        <begin position="103"/>
        <end position="115"/>
    </location>
</feature>
<organism evidence="2 3">
    <name type="scientific">Pararge aegeria aegeria</name>
    <dbReference type="NCBI Taxonomy" id="348720"/>
    <lineage>
        <taxon>Eukaryota</taxon>
        <taxon>Metazoa</taxon>
        <taxon>Ecdysozoa</taxon>
        <taxon>Arthropoda</taxon>
        <taxon>Hexapoda</taxon>
        <taxon>Insecta</taxon>
        <taxon>Pterygota</taxon>
        <taxon>Neoptera</taxon>
        <taxon>Endopterygota</taxon>
        <taxon>Lepidoptera</taxon>
        <taxon>Glossata</taxon>
        <taxon>Ditrysia</taxon>
        <taxon>Papilionoidea</taxon>
        <taxon>Nymphalidae</taxon>
        <taxon>Satyrinae</taxon>
        <taxon>Satyrini</taxon>
        <taxon>Parargina</taxon>
        <taxon>Pararge</taxon>
    </lineage>
</organism>
<feature type="region of interest" description="Disordered" evidence="1">
    <location>
        <begin position="1"/>
        <end position="158"/>
    </location>
</feature>
<feature type="region of interest" description="Disordered" evidence="1">
    <location>
        <begin position="299"/>
        <end position="353"/>
    </location>
</feature>
<feature type="compositionally biased region" description="Low complexity" evidence="1">
    <location>
        <begin position="82"/>
        <end position="102"/>
    </location>
</feature>
<feature type="compositionally biased region" description="Basic and acidic residues" evidence="1">
    <location>
        <begin position="48"/>
        <end position="69"/>
    </location>
</feature>
<feature type="compositionally biased region" description="Polar residues" evidence="1">
    <location>
        <begin position="122"/>
        <end position="135"/>
    </location>
</feature>
<feature type="region of interest" description="Disordered" evidence="1">
    <location>
        <begin position="365"/>
        <end position="387"/>
    </location>
</feature>
<feature type="compositionally biased region" description="Basic residues" evidence="1">
    <location>
        <begin position="70"/>
        <end position="81"/>
    </location>
</feature>
<dbReference type="Proteomes" id="UP000838756">
    <property type="component" value="Unassembled WGS sequence"/>
</dbReference>
<comment type="caution">
    <text evidence="2">The sequence shown here is derived from an EMBL/GenBank/DDBJ whole genome shotgun (WGS) entry which is preliminary data.</text>
</comment>
<keyword evidence="3" id="KW-1185">Reference proteome</keyword>
<gene>
    <name evidence="2" type="primary">jg27444</name>
    <name evidence="2" type="ORF">PAEG_LOCUS9041</name>
</gene>
<name>A0A8S4R1E7_9NEOP</name>
<dbReference type="AlphaFoldDB" id="A0A8S4R1E7"/>
<reference evidence="2" key="1">
    <citation type="submission" date="2022-03" db="EMBL/GenBank/DDBJ databases">
        <authorList>
            <person name="Lindestad O."/>
        </authorList>
    </citation>
    <scope>NUCLEOTIDE SEQUENCE</scope>
</reference>
<sequence>MTDSVNMSLDEIIKQNRPGRARGRGGGNIRGRGGGRGGRRGRGGRGRGGGERGRSYSRDRSNTRQDRSRSRSRGPRGRSQSRGRSQQRGISQQRGGSQPRGRSQSRARSRSRSQQRRFSYPRTRSTSKSRSQMRSITPKGRAGLENPLSNMPGLVRNNRGRGGMQMRLRRSDSNQHVPSGIHSRLGINTRRGGANNAFRPLAVAKRGISKRGRGLSTRNRFSNIGLRSDQILEQQRQNNVIRSQTFTRSRNNSISTASQLTVSVANDFAKRRRNSLGNAGYLNKQSLASFNNDFVGYNTRRGPGSVKSTGSNRSNRSNQSNSSRKSVQSRGRGRGRGGNRGIGRKFVNKQMLNPKLQKEIAAIQGKSGGSSNNPEAPSGINFTPTPAATHQTLHQRFATA</sequence>
<dbReference type="EMBL" id="CAKXAJ010024731">
    <property type="protein sequence ID" value="CAH2229628.1"/>
    <property type="molecule type" value="Genomic_DNA"/>
</dbReference>
<feature type="compositionally biased region" description="Low complexity" evidence="1">
    <location>
        <begin position="311"/>
        <end position="330"/>
    </location>
</feature>
<dbReference type="OrthoDB" id="6375466at2759"/>
<feature type="compositionally biased region" description="Polar residues" evidence="1">
    <location>
        <begin position="369"/>
        <end position="387"/>
    </location>
</feature>
<accession>A0A8S4R1E7</accession>
<protein>
    <submittedName>
        <fullName evidence="2">Jg27444 protein</fullName>
    </submittedName>
</protein>
<feature type="compositionally biased region" description="Basic residues" evidence="1">
    <location>
        <begin position="331"/>
        <end position="347"/>
    </location>
</feature>